<dbReference type="Proteomes" id="UP000756132">
    <property type="component" value="Chromosome 10"/>
</dbReference>
<feature type="region of interest" description="Disordered" evidence="1">
    <location>
        <begin position="562"/>
        <end position="587"/>
    </location>
</feature>
<organism evidence="2 3">
    <name type="scientific">Passalora fulva</name>
    <name type="common">Tomato leaf mold</name>
    <name type="synonym">Cladosporium fulvum</name>
    <dbReference type="NCBI Taxonomy" id="5499"/>
    <lineage>
        <taxon>Eukaryota</taxon>
        <taxon>Fungi</taxon>
        <taxon>Dikarya</taxon>
        <taxon>Ascomycota</taxon>
        <taxon>Pezizomycotina</taxon>
        <taxon>Dothideomycetes</taxon>
        <taxon>Dothideomycetidae</taxon>
        <taxon>Mycosphaerellales</taxon>
        <taxon>Mycosphaerellaceae</taxon>
        <taxon>Fulvia</taxon>
    </lineage>
</organism>
<proteinExistence type="predicted"/>
<evidence type="ECO:0000256" key="1">
    <source>
        <dbReference type="SAM" id="MobiDB-lite"/>
    </source>
</evidence>
<feature type="compositionally biased region" description="Low complexity" evidence="1">
    <location>
        <begin position="256"/>
        <end position="274"/>
    </location>
</feature>
<feature type="region of interest" description="Disordered" evidence="1">
    <location>
        <begin position="757"/>
        <end position="794"/>
    </location>
</feature>
<sequence length="1004" mass="101270">MSNEIKEEYIHPNDGRVTAIPAARPDTSLPEHEQDQNIAGSFPARPGAQDIPPHGMSATGGLPSSGPADQGAVAPQSATGTHGVTGTGYPHVGTAQSGSSVGRGLAGSERSVGQDTELSESLQDAALDGTYGARPGVQSSTPAGPRSGVDGRGPAVSNTAHVGAVSSPSHTGPSTTLSEREQDANLAGSFVARPGNKDATPAGLSSTTHTGTPEVNNSALPGSVKSSLDSVADSAAPKSVAGQLPTTESIKEQLPTTQQATETAQQAAESVARGASSLLSGLGSLVLGAGNATAQTAAQPHPESEKASDVDDLHIPGAFESETSDREDVNAVKQALPSTEQISRNLPDANTARAKVTGSERPIVDQASDAARPAQDTVSRQIPSANTARANVTGSERTIVDQASDTARSAQNQVPDANTARANVTGSERPLVDQASDAARAAQEQAQQGLNYAKEQVFGQTSANKVTPSSTGRGLNAPASSQAQAPSHTTSSGVSSGLPSGPSTLGQTQPTVTTGIASAEAPKVSVKDGPAAREVPDLVAESHRKAGETAPLDLPAYNAGEEQHKSEALEQSATGATSSSSPSNNGAGITGTIAGGLAAAGTAVAGAAEYARQQTHQATGTDPATILPESAQKAIDPQTAANTSDASLQRGEAPGVVQESQNAAGVAPEASANPFAVQEKNDVEAELKRAVEPAQASSENNIVTRTLASAGAAAAEAARSAQEQISRSIPDANTARVNVTGSERPVTEQVSRQIPDANTARANVTGPERPFAEQAQDAAARARETVQQVASNPASILPVSAQQALGQNTSTGQDYPSIPSNHKTDSHLTPSSGPEPGTGVAPLASNSDSRPTHAGTAPGIPRTTVESSAAPDVSYEHRPKTLPHSEIAAREQERGLGEGTTTTTSHEPIAFQPVSGAIHGGLANVNLHAGVHNGVVGVGSAHPLGSSQQGHGLGAAGVLSQATSAEPKEDVVVGHIGDDLEHVDLSQGVRNGVIGRGSQNERTH</sequence>
<feature type="region of interest" description="Disordered" evidence="1">
    <location>
        <begin position="1"/>
        <end position="274"/>
    </location>
</feature>
<feature type="compositionally biased region" description="Basic and acidic residues" evidence="1">
    <location>
        <begin position="1"/>
        <end position="14"/>
    </location>
</feature>
<feature type="compositionally biased region" description="Polar residues" evidence="1">
    <location>
        <begin position="111"/>
        <end position="122"/>
    </location>
</feature>
<feature type="compositionally biased region" description="Basic and acidic residues" evidence="1">
    <location>
        <begin position="302"/>
        <end position="314"/>
    </location>
</feature>
<dbReference type="GeneID" id="71992155"/>
<feature type="compositionally biased region" description="Low complexity" evidence="1">
    <location>
        <begin position="434"/>
        <end position="447"/>
    </location>
</feature>
<evidence type="ECO:0000313" key="2">
    <source>
        <dbReference type="EMBL" id="UJO22883.1"/>
    </source>
</evidence>
<dbReference type="RefSeq" id="XP_047767249.1">
    <property type="nucleotide sequence ID" value="XM_047911425.1"/>
</dbReference>
<feature type="compositionally biased region" description="Polar residues" evidence="1">
    <location>
        <begin position="461"/>
        <end position="473"/>
    </location>
</feature>
<reference evidence="2" key="1">
    <citation type="submission" date="2021-12" db="EMBL/GenBank/DDBJ databases">
        <authorList>
            <person name="Zaccaron A."/>
            <person name="Stergiopoulos I."/>
        </authorList>
    </citation>
    <scope>NUCLEOTIDE SEQUENCE</scope>
    <source>
        <strain evidence="2">Race5_Kim</strain>
    </source>
</reference>
<reference evidence="2" key="2">
    <citation type="journal article" date="2022" name="Microb. Genom.">
        <title>A chromosome-scale genome assembly of the tomato pathogen Cladosporium fulvum reveals a compartmentalized genome architecture and the presence of a dispensable chromosome.</title>
        <authorList>
            <person name="Zaccaron A.Z."/>
            <person name="Chen L.H."/>
            <person name="Samaras A."/>
            <person name="Stergiopoulos I."/>
        </authorList>
    </citation>
    <scope>NUCLEOTIDE SEQUENCE</scope>
    <source>
        <strain evidence="2">Race5_Kim</strain>
    </source>
</reference>
<dbReference type="EMBL" id="CP090172">
    <property type="protein sequence ID" value="UJO22883.1"/>
    <property type="molecule type" value="Genomic_DNA"/>
</dbReference>
<feature type="region of interest" description="Disordered" evidence="1">
    <location>
        <begin position="635"/>
        <end position="673"/>
    </location>
</feature>
<feature type="region of interest" description="Disordered" evidence="1">
    <location>
        <begin position="807"/>
        <end position="906"/>
    </location>
</feature>
<keyword evidence="3" id="KW-1185">Reference proteome</keyword>
<dbReference type="OrthoDB" id="3645375at2759"/>
<feature type="region of interest" description="Disordered" evidence="1">
    <location>
        <begin position="461"/>
        <end position="510"/>
    </location>
</feature>
<feature type="compositionally biased region" description="Polar residues" evidence="1">
    <location>
        <begin position="376"/>
        <end position="426"/>
    </location>
</feature>
<feature type="compositionally biased region" description="Low complexity" evidence="1">
    <location>
        <begin position="477"/>
        <end position="506"/>
    </location>
</feature>
<protein>
    <submittedName>
        <fullName evidence="2">Uncharacterized protein</fullName>
    </submittedName>
</protein>
<feature type="compositionally biased region" description="Polar residues" evidence="1">
    <location>
        <begin position="156"/>
        <end position="177"/>
    </location>
</feature>
<name>A0A9Q8UUG4_PASFU</name>
<accession>A0A9Q8UUG4</accession>
<feature type="compositionally biased region" description="Basic and acidic residues" evidence="1">
    <location>
        <begin position="887"/>
        <end position="896"/>
    </location>
</feature>
<feature type="region of interest" description="Disordered" evidence="1">
    <location>
        <begin position="293"/>
        <end position="447"/>
    </location>
</feature>
<gene>
    <name evidence="2" type="ORF">CLAFUR5_12277</name>
</gene>
<feature type="compositionally biased region" description="Polar residues" evidence="1">
    <location>
        <begin position="785"/>
        <end position="794"/>
    </location>
</feature>
<evidence type="ECO:0000313" key="3">
    <source>
        <dbReference type="Proteomes" id="UP000756132"/>
    </source>
</evidence>
<dbReference type="AlphaFoldDB" id="A0A9Q8UUG4"/>
<feature type="compositionally biased region" description="Polar residues" evidence="1">
    <location>
        <begin position="807"/>
        <end position="832"/>
    </location>
</feature>
<feature type="compositionally biased region" description="Low complexity" evidence="1">
    <location>
        <begin position="572"/>
        <end position="587"/>
    </location>
</feature>
<feature type="compositionally biased region" description="Polar residues" evidence="1">
    <location>
        <begin position="203"/>
        <end position="229"/>
    </location>
</feature>
<dbReference type="OMA" id="ARQQTHQ"/>
<dbReference type="KEGG" id="ffu:CLAFUR5_12277"/>